<comment type="caution">
    <text evidence="2">The sequence shown here is derived from an EMBL/GenBank/DDBJ whole genome shotgun (WGS) entry which is preliminary data.</text>
</comment>
<dbReference type="STRING" id="1683.Bang102_001175"/>
<dbReference type="Proteomes" id="UP000006408">
    <property type="component" value="Unassembled WGS sequence"/>
</dbReference>
<name>C4FCN6_9BIFI</name>
<protein>
    <submittedName>
        <fullName evidence="2">Uncharacterized protein</fullName>
    </submittedName>
</protein>
<reference evidence="2" key="1">
    <citation type="submission" date="2009-04" db="EMBL/GenBank/DDBJ databases">
        <authorList>
            <person name="Weinstock G."/>
            <person name="Sodergren E."/>
            <person name="Clifton S."/>
            <person name="Fulton L."/>
            <person name="Fulton B."/>
            <person name="Courtney L."/>
            <person name="Fronick C."/>
            <person name="Harrison M."/>
            <person name="Strong C."/>
            <person name="Farmer C."/>
            <person name="Delahaunty K."/>
            <person name="Markovic C."/>
            <person name="Hall O."/>
            <person name="Minx P."/>
            <person name="Tomlinson C."/>
            <person name="Mitreva M."/>
            <person name="Nelson J."/>
            <person name="Hou S."/>
            <person name="Wollam A."/>
            <person name="Pepin K.H."/>
            <person name="Johnson M."/>
            <person name="Bhonagiri V."/>
            <person name="Nash W.E."/>
            <person name="Warren W."/>
            <person name="Chinwalla A."/>
            <person name="Mardis E.R."/>
            <person name="Wilson R.K."/>
        </authorList>
    </citation>
    <scope>NUCLEOTIDE SEQUENCE [LARGE SCALE GENOMIC DNA]</scope>
    <source>
        <strain evidence="2">DSM 20098</strain>
    </source>
</reference>
<evidence type="ECO:0000256" key="1">
    <source>
        <dbReference type="SAM" id="MobiDB-lite"/>
    </source>
</evidence>
<sequence>MLREIMTREKGRNEKKNFPGVGGGGTQCKKIQTFTVLERLDFWNDGLAIHGGAMTPFGGIHEGKGRGNGNIMRIK</sequence>
<dbReference type="EMBL" id="ABYS02000001">
    <property type="protein sequence ID" value="EEP21944.1"/>
    <property type="molecule type" value="Genomic_DNA"/>
</dbReference>
<feature type="compositionally biased region" description="Basic and acidic residues" evidence="1">
    <location>
        <begin position="1"/>
        <end position="17"/>
    </location>
</feature>
<proteinExistence type="predicted"/>
<gene>
    <name evidence="2" type="ORF">BIFANG_02062</name>
</gene>
<evidence type="ECO:0000313" key="3">
    <source>
        <dbReference type="Proteomes" id="UP000006408"/>
    </source>
</evidence>
<accession>C4FCN6</accession>
<dbReference type="AlphaFoldDB" id="C4FCN6"/>
<feature type="region of interest" description="Disordered" evidence="1">
    <location>
        <begin position="1"/>
        <end position="24"/>
    </location>
</feature>
<organism evidence="2 3">
    <name type="scientific">Bifidobacterium angulatum DSM 20098 = JCM 7096</name>
    <dbReference type="NCBI Taxonomy" id="518635"/>
    <lineage>
        <taxon>Bacteria</taxon>
        <taxon>Bacillati</taxon>
        <taxon>Actinomycetota</taxon>
        <taxon>Actinomycetes</taxon>
        <taxon>Bifidobacteriales</taxon>
        <taxon>Bifidobacteriaceae</taxon>
        <taxon>Bifidobacterium</taxon>
    </lineage>
</organism>
<keyword evidence="3" id="KW-1185">Reference proteome</keyword>
<evidence type="ECO:0000313" key="2">
    <source>
        <dbReference type="EMBL" id="EEP21944.1"/>
    </source>
</evidence>
<dbReference type="HOGENOM" id="CLU_2663692_0_0_11"/>